<evidence type="ECO:0000313" key="1">
    <source>
        <dbReference type="EMBL" id="EFJ39242.1"/>
    </source>
</evidence>
<accession>D8UM07</accession>
<gene>
    <name evidence="1" type="ORF">VOLCADRAFT_108713</name>
</gene>
<sequence length="394" mass="42563">MQRLGLVLVPTRTHLDTSASVDAKLLGEIDTRGVQVTMLPGTIHEFKLNLTQTLVVENTPLFDFLASEHWLGMDAGAMQGKSFGASGVKIATQALSTGGLLLSAASWVPESVAPEPPKYLRDLQGVAVMRESKGRGRRTTRSLGVASYAGRRGRSHVFQVVYDNGDVEVVSVSELCNRVAPTRPSAKKVMAGISEAKEHPCSGPFELHTTKGVSQALARVMPGEHSPSKVKALVTAGCKGIMRKDLVRAEDVSILTQAVAVGCVGSVFIPWKWDEKAMQQLREGACTVRYMPDKATLYAAQPQSFAKALSDGIAMPIIGLDISEEVMDVVLPVACQHAEVAVIAAVPRTYITQADPARLHWLRAVQRDDRLSVLQVGTVTPKHLERTNYVPRPS</sequence>
<dbReference type="RefSeq" id="XP_002959693.1">
    <property type="nucleotide sequence ID" value="XM_002959647.1"/>
</dbReference>
<name>D8UM07_VOLCA</name>
<dbReference type="EMBL" id="GL378780">
    <property type="protein sequence ID" value="EFJ39242.1"/>
    <property type="molecule type" value="Genomic_DNA"/>
</dbReference>
<dbReference type="Proteomes" id="UP000001058">
    <property type="component" value="Unassembled WGS sequence"/>
</dbReference>
<evidence type="ECO:0000313" key="2">
    <source>
        <dbReference type="Proteomes" id="UP000001058"/>
    </source>
</evidence>
<dbReference type="eggNOG" id="ENOG502T1HZ">
    <property type="taxonomic scope" value="Eukaryota"/>
</dbReference>
<organism evidence="2">
    <name type="scientific">Volvox carteri f. nagariensis</name>
    <dbReference type="NCBI Taxonomy" id="3068"/>
    <lineage>
        <taxon>Eukaryota</taxon>
        <taxon>Viridiplantae</taxon>
        <taxon>Chlorophyta</taxon>
        <taxon>core chlorophytes</taxon>
        <taxon>Chlorophyceae</taxon>
        <taxon>CS clade</taxon>
        <taxon>Chlamydomonadales</taxon>
        <taxon>Volvocaceae</taxon>
        <taxon>Volvox</taxon>
    </lineage>
</organism>
<protein>
    <submittedName>
        <fullName evidence="1">Uncharacterized protein</fullName>
    </submittedName>
</protein>
<proteinExistence type="predicted"/>
<reference evidence="1 2" key="1">
    <citation type="journal article" date="2010" name="Science">
        <title>Genomic analysis of organismal complexity in the multicellular green alga Volvox carteri.</title>
        <authorList>
            <person name="Prochnik S.E."/>
            <person name="Umen J."/>
            <person name="Nedelcu A.M."/>
            <person name="Hallmann A."/>
            <person name="Miller S.M."/>
            <person name="Nishii I."/>
            <person name="Ferris P."/>
            <person name="Kuo A."/>
            <person name="Mitros T."/>
            <person name="Fritz-Laylin L.K."/>
            <person name="Hellsten U."/>
            <person name="Chapman J."/>
            <person name="Simakov O."/>
            <person name="Rensing S.A."/>
            <person name="Terry A."/>
            <person name="Pangilinan J."/>
            <person name="Kapitonov V."/>
            <person name="Jurka J."/>
            <person name="Salamov A."/>
            <person name="Shapiro H."/>
            <person name="Schmutz J."/>
            <person name="Grimwood J."/>
            <person name="Lindquist E."/>
            <person name="Lucas S."/>
            <person name="Grigoriev I.V."/>
            <person name="Schmitt R."/>
            <person name="Kirk D."/>
            <person name="Rokhsar D.S."/>
        </authorList>
    </citation>
    <scope>NUCLEOTIDE SEQUENCE [LARGE SCALE GENOMIC DNA]</scope>
    <source>
        <strain evidence="2">f. Nagariensis / Eve</strain>
    </source>
</reference>
<dbReference type="KEGG" id="vcn:VOLCADRAFT_108713"/>
<dbReference type="InParanoid" id="D8UM07"/>
<dbReference type="AlphaFoldDB" id="D8UM07"/>
<keyword evidence="2" id="KW-1185">Reference proteome</keyword>
<dbReference type="GeneID" id="9614649"/>